<feature type="compositionally biased region" description="Basic and acidic residues" evidence="5">
    <location>
        <begin position="86"/>
        <end position="106"/>
    </location>
</feature>
<dbReference type="Pfam" id="PF21960">
    <property type="entry name" value="RCF1-5-like_lid"/>
    <property type="match status" value="1"/>
</dbReference>
<dbReference type="PANTHER" id="PTHR23389:SF6">
    <property type="entry name" value="REPLICATION FACTOR C SUBUNIT 1"/>
    <property type="match status" value="1"/>
</dbReference>
<keyword evidence="3" id="KW-0547">Nucleotide-binding</keyword>
<evidence type="ECO:0000256" key="3">
    <source>
        <dbReference type="ARBA" id="ARBA00022741"/>
    </source>
</evidence>
<accession>A0ABQ8Y5V9</accession>
<protein>
    <submittedName>
        <fullName evidence="7">Replication factor c subunit 1</fullName>
    </submittedName>
</protein>
<sequence>MDIVEFLKENEIKKNNTRNRITKGRLSLVTKKNVTKKKHKKLSNPKNFKKKQQPTWMKTQKTDIHKAKPTDQNGSKLKQTNQKKRKEIEKGKEKEKQKEKEKEKLQGLKQKQKRREKILHSKKSDKEMVFSNFKNKNQKIQNPQDLLNLHPKIKKIKNNETTNTIQRAKNSKDRNKKENLLLSDYSVLSFNNRSEENNKKNFKKKSLGKIALVKRNEKKANKNKKNNSQAIPSLKKPIYNNSKLSSNKLFFNKKQTNNNKVIVKKKGLINNTSAFSAGIGQHFLNHEEIIETDFSSDKNEDISEDEIEKEKRKVKNKDNNDPRKRKIDNLSKTHSFLEIVSPLLKKNLRQIKNTPDIPNNIIPPPLVFKRNNSKQKVQPNQSQNQIKKKFFKIKNNYNTIDEDVNDDRQKNEILFIEENKNNNSNFNAARKIKTKNDRKSKSKSKSNSKSKNLSKITSKSPNNFNLLKKKPPNNLQRIPLRTSESDPNRQLVPLIFTNSSKKTSREMKRVDKVIYSYPTKYDNESPNQGNSPALNVNQKNLITRFFKNNSLNYNKTKINDATLWTEKYRPKHSSKIVGNFKIRNQLKNWIQCYPNHSKKAVLLSGQPGIGKTTMAIIISKELGYMPIEMNASDVRSEKILRNKIEEITQSKNIFTYFTTFRIYKNKKNILIMDEVDGMSGGDYGGMSKLNKIINQSKIPIICICNDRNLDKVRTLSKNCLDLRFKEIHFNEGSMILSNICQKEGFNNIPENILKNLIQQCNGDLRRSINMLQTLCISSKDFKINSINNSNNLNNNYNHNNNNYNNNNGHNHNNINNNNTMTNKSSIEFLKREQMVNEIKKIESFHQNTNLFEVTRFFFQSFYPKTFHLITIKNKTENFFRHYNIIPYFIFENYPRSLPKINNQNYQNHQYFNNYKNSICSISLGDLIFQKIMSKQKWNLLEIYGILSCIKPGMSLNNGFGNNKIAFPMILGNMNKTNRRKRELDQIQEKIQKITKTNKKDFVLDYLPIIKKKIAKPLIINRNQDIINQENKGKRINKIIKILHFYDLNRQDWDILIELSNIIDCSLTCNRNIKIKPSLNLKNINSQIKRDFTRKINSITVDPNKLPKKKIQKIKKNTMNKSKKLPRKSRKSNKKTKPKPQKQLQKKSNFNKNDFNTLLSGEFPRKRKNIEKVNNKTNLDANLSSSVPSKKKSLMSTLKSITIKKNDEPNPNKSKKPLTLDHWFKKKTDMKNENNENKIPKKNIKSKKIINLVKKPKKKIEKKKIKQTKKKTRKNLLDNIKKTDENENGNGNENENKKGKEKGDEKEKGKEKEKERDGKEKPEKNENEKEKEREKNGNENGNEKGKEKEKERDGKEKPEEKEKEKEKEREKGKKKERGRGKEKEKRKRKRKKEKRKRERKRRKKEKRRKEKRKEKRREKKREKRKRRKEKHKEKKKKKSHKKKKKSKKKKD</sequence>
<evidence type="ECO:0000256" key="2">
    <source>
        <dbReference type="ARBA" id="ARBA00022705"/>
    </source>
</evidence>
<proteinExistence type="inferred from homology"/>
<keyword evidence="8" id="KW-1185">Reference proteome</keyword>
<feature type="compositionally biased region" description="Basic and acidic residues" evidence="5">
    <location>
        <begin position="1293"/>
        <end position="1382"/>
    </location>
</feature>
<evidence type="ECO:0000313" key="8">
    <source>
        <dbReference type="Proteomes" id="UP001150062"/>
    </source>
</evidence>
<dbReference type="InterPro" id="IPR027417">
    <property type="entry name" value="P-loop_NTPase"/>
</dbReference>
<dbReference type="SUPFAM" id="SSF48019">
    <property type="entry name" value="post-AAA+ oligomerization domain-like"/>
    <property type="match status" value="1"/>
</dbReference>
<feature type="compositionally biased region" description="Basic residues" evidence="5">
    <location>
        <begin position="33"/>
        <end position="52"/>
    </location>
</feature>
<dbReference type="InterPro" id="IPR013725">
    <property type="entry name" value="DNA_replication_fac_RFC1_C"/>
</dbReference>
<feature type="compositionally biased region" description="Basic and acidic residues" evidence="5">
    <location>
        <begin position="308"/>
        <end position="329"/>
    </location>
</feature>
<feature type="region of interest" description="Disordered" evidence="5">
    <location>
        <begin position="1102"/>
        <end position="1450"/>
    </location>
</feature>
<dbReference type="InterPro" id="IPR003593">
    <property type="entry name" value="AAA+_ATPase"/>
</dbReference>
<dbReference type="SUPFAM" id="SSF52540">
    <property type="entry name" value="P-loop containing nucleoside triphosphate hydrolases"/>
    <property type="match status" value="1"/>
</dbReference>
<feature type="compositionally biased region" description="Basic residues" evidence="5">
    <location>
        <begin position="1105"/>
        <end position="1139"/>
    </location>
</feature>
<feature type="region of interest" description="Disordered" evidence="5">
    <location>
        <begin position="425"/>
        <end position="486"/>
    </location>
</feature>
<evidence type="ECO:0000259" key="6">
    <source>
        <dbReference type="SMART" id="SM00382"/>
    </source>
</evidence>
<dbReference type="EMBL" id="JAOAOG010000215">
    <property type="protein sequence ID" value="KAJ6239990.1"/>
    <property type="molecule type" value="Genomic_DNA"/>
</dbReference>
<evidence type="ECO:0000256" key="4">
    <source>
        <dbReference type="ARBA" id="ARBA00022840"/>
    </source>
</evidence>
<feature type="compositionally biased region" description="Basic residues" evidence="5">
    <location>
        <begin position="1239"/>
        <end position="1273"/>
    </location>
</feature>
<feature type="compositionally biased region" description="Basic and acidic residues" evidence="5">
    <location>
        <begin position="1274"/>
        <end position="1284"/>
    </location>
</feature>
<name>A0ABQ8Y5V9_9EUKA</name>
<feature type="region of interest" description="Disordered" evidence="5">
    <location>
        <begin position="295"/>
        <end position="329"/>
    </location>
</feature>
<feature type="region of interest" description="Disordered" evidence="5">
    <location>
        <begin position="215"/>
        <end position="238"/>
    </location>
</feature>
<feature type="compositionally biased region" description="Polar residues" evidence="5">
    <location>
        <begin position="70"/>
        <end position="80"/>
    </location>
</feature>
<dbReference type="Pfam" id="PF08519">
    <property type="entry name" value="RFC1"/>
    <property type="match status" value="1"/>
</dbReference>
<comment type="similarity">
    <text evidence="1">Belongs to the activator 1 large subunit family.</text>
</comment>
<dbReference type="Gene3D" id="1.10.8.60">
    <property type="match status" value="1"/>
</dbReference>
<evidence type="ECO:0000313" key="7">
    <source>
        <dbReference type="EMBL" id="KAJ6239990.1"/>
    </source>
</evidence>
<feature type="compositionally biased region" description="Basic and acidic residues" evidence="5">
    <location>
        <begin position="118"/>
        <end position="127"/>
    </location>
</feature>
<feature type="compositionally biased region" description="Basic and acidic residues" evidence="5">
    <location>
        <begin position="1217"/>
        <end position="1238"/>
    </location>
</feature>
<comment type="caution">
    <text evidence="7">The sequence shown here is derived from an EMBL/GenBank/DDBJ whole genome shotgun (WGS) entry which is preliminary data.</text>
</comment>
<dbReference type="Gene3D" id="3.40.50.300">
    <property type="entry name" value="P-loop containing nucleotide triphosphate hydrolases"/>
    <property type="match status" value="1"/>
</dbReference>
<feature type="compositionally biased region" description="Low complexity" evidence="5">
    <location>
        <begin position="1183"/>
        <end position="1199"/>
    </location>
</feature>
<dbReference type="CDD" id="cd18140">
    <property type="entry name" value="HLD_clamp_RFC"/>
    <property type="match status" value="1"/>
</dbReference>
<feature type="compositionally biased region" description="Basic residues" evidence="5">
    <location>
        <begin position="1383"/>
        <end position="1450"/>
    </location>
</feature>
<evidence type="ECO:0000256" key="5">
    <source>
        <dbReference type="SAM" id="MobiDB-lite"/>
    </source>
</evidence>
<organism evidence="7 8">
    <name type="scientific">Anaeramoeba flamelloides</name>
    <dbReference type="NCBI Taxonomy" id="1746091"/>
    <lineage>
        <taxon>Eukaryota</taxon>
        <taxon>Metamonada</taxon>
        <taxon>Anaeramoebidae</taxon>
        <taxon>Anaeramoeba</taxon>
    </lineage>
</organism>
<dbReference type="InterPro" id="IPR008921">
    <property type="entry name" value="DNA_pol3_clamp-load_cplx_C"/>
</dbReference>
<dbReference type="Pfam" id="PF00004">
    <property type="entry name" value="AAA"/>
    <property type="match status" value="1"/>
</dbReference>
<feature type="compositionally biased region" description="Low complexity" evidence="5">
    <location>
        <begin position="449"/>
        <end position="466"/>
    </location>
</feature>
<keyword evidence="4" id="KW-0067">ATP-binding</keyword>
<dbReference type="InterPro" id="IPR003959">
    <property type="entry name" value="ATPase_AAA_core"/>
</dbReference>
<gene>
    <name evidence="7" type="ORF">M0813_24642</name>
</gene>
<feature type="compositionally biased region" description="Polar residues" evidence="5">
    <location>
        <begin position="1149"/>
        <end position="1158"/>
    </location>
</feature>
<feature type="compositionally biased region" description="Basic and acidic residues" evidence="5">
    <location>
        <begin position="60"/>
        <end position="69"/>
    </location>
</feature>
<dbReference type="Proteomes" id="UP001150062">
    <property type="component" value="Unassembled WGS sequence"/>
</dbReference>
<dbReference type="Gene3D" id="1.20.272.10">
    <property type="match status" value="1"/>
</dbReference>
<feature type="region of interest" description="Disordered" evidence="5">
    <location>
        <begin position="23"/>
        <end position="127"/>
    </location>
</feature>
<evidence type="ECO:0000256" key="1">
    <source>
        <dbReference type="ARBA" id="ARBA00006116"/>
    </source>
</evidence>
<reference evidence="7" key="1">
    <citation type="submission" date="2022-08" db="EMBL/GenBank/DDBJ databases">
        <title>Novel sulfate-reducing endosymbionts in the free-living metamonad Anaeramoeba.</title>
        <authorList>
            <person name="Jerlstrom-Hultqvist J."/>
            <person name="Cepicka I."/>
            <person name="Gallot-Lavallee L."/>
            <person name="Salas-Leiva D."/>
            <person name="Curtis B.A."/>
            <person name="Zahonova K."/>
            <person name="Pipaliya S."/>
            <person name="Dacks J."/>
            <person name="Roger A.J."/>
        </authorList>
    </citation>
    <scope>NUCLEOTIDE SEQUENCE</scope>
    <source>
        <strain evidence="7">Schooner1</strain>
    </source>
</reference>
<dbReference type="InterPro" id="IPR047854">
    <property type="entry name" value="RFC_lid"/>
</dbReference>
<dbReference type="CDD" id="cd00009">
    <property type="entry name" value="AAA"/>
    <property type="match status" value="1"/>
</dbReference>
<dbReference type="SMART" id="SM00382">
    <property type="entry name" value="AAA"/>
    <property type="match status" value="1"/>
</dbReference>
<feature type="domain" description="AAA+ ATPase" evidence="6">
    <location>
        <begin position="597"/>
        <end position="730"/>
    </location>
</feature>
<keyword evidence="2" id="KW-0235">DNA replication</keyword>
<dbReference type="PANTHER" id="PTHR23389">
    <property type="entry name" value="CHROMOSOME TRANSMISSION FIDELITY FACTOR 18"/>
    <property type="match status" value="1"/>
</dbReference>